<dbReference type="InterPro" id="IPR036397">
    <property type="entry name" value="RNaseH_sf"/>
</dbReference>
<dbReference type="GO" id="GO:0003676">
    <property type="term" value="F:nucleic acid binding"/>
    <property type="evidence" value="ECO:0007669"/>
    <property type="project" value="InterPro"/>
</dbReference>
<dbReference type="InterPro" id="IPR012337">
    <property type="entry name" value="RNaseH-like_sf"/>
</dbReference>
<dbReference type="SUPFAM" id="SSF53098">
    <property type="entry name" value="Ribonuclease H-like"/>
    <property type="match status" value="1"/>
</dbReference>
<dbReference type="InterPro" id="IPR050951">
    <property type="entry name" value="Retrovirus_Pol_polyprotein"/>
</dbReference>
<sequence length="119" mass="13729">MLEEIRSGRSGIAVERVMTDNGPCYTSKPFGQACRDNGLKHVRTRPYTPKTNGKAERFIQTALREWAYAVAYPNSDMRAAELPRWLHRYNWHRPHGSLNSKPPITRLALTQDNLLRLHT</sequence>
<protein>
    <recommendedName>
        <fullName evidence="1">Integrase catalytic domain-containing protein</fullName>
    </recommendedName>
</protein>
<dbReference type="Gene3D" id="3.30.420.10">
    <property type="entry name" value="Ribonuclease H-like superfamily/Ribonuclease H"/>
    <property type="match status" value="1"/>
</dbReference>
<comment type="caution">
    <text evidence="2">The sequence shown here is derived from an EMBL/GenBank/DDBJ whole genome shotgun (WGS) entry which is preliminary data.</text>
</comment>
<dbReference type="EMBL" id="MXPU01000037">
    <property type="protein sequence ID" value="OWO89827.1"/>
    <property type="molecule type" value="Genomic_DNA"/>
</dbReference>
<evidence type="ECO:0000313" key="3">
    <source>
        <dbReference type="Proteomes" id="UP000197269"/>
    </source>
</evidence>
<dbReference type="PROSITE" id="PS50994">
    <property type="entry name" value="INTEGRASE"/>
    <property type="match status" value="1"/>
</dbReference>
<dbReference type="Proteomes" id="UP000197269">
    <property type="component" value="Unassembled WGS sequence"/>
</dbReference>
<name>A0A246DL05_9HYPH</name>
<evidence type="ECO:0000313" key="2">
    <source>
        <dbReference type="EMBL" id="OWO89827.1"/>
    </source>
</evidence>
<reference evidence="2 3" key="1">
    <citation type="submission" date="2017-03" db="EMBL/GenBank/DDBJ databases">
        <title>Genome of strain Rhizobium sp. CNPSo 668.</title>
        <authorList>
            <person name="Ribeiro R."/>
        </authorList>
    </citation>
    <scope>NUCLEOTIDE SEQUENCE [LARGE SCALE GENOMIC DNA]</scope>
    <source>
        <strain evidence="2 3">CNPSo 668</strain>
    </source>
</reference>
<evidence type="ECO:0000259" key="1">
    <source>
        <dbReference type="PROSITE" id="PS50994"/>
    </source>
</evidence>
<gene>
    <name evidence="2" type="ORF">B5E41_29820</name>
</gene>
<dbReference type="PANTHER" id="PTHR37984:SF5">
    <property type="entry name" value="PROTEIN NYNRIN-LIKE"/>
    <property type="match status" value="1"/>
</dbReference>
<dbReference type="AlphaFoldDB" id="A0A246DL05"/>
<dbReference type="InterPro" id="IPR001584">
    <property type="entry name" value="Integrase_cat-core"/>
</dbReference>
<dbReference type="GO" id="GO:0015074">
    <property type="term" value="P:DNA integration"/>
    <property type="evidence" value="ECO:0007669"/>
    <property type="project" value="InterPro"/>
</dbReference>
<feature type="domain" description="Integrase catalytic" evidence="1">
    <location>
        <begin position="1"/>
        <end position="111"/>
    </location>
</feature>
<proteinExistence type="predicted"/>
<dbReference type="PANTHER" id="PTHR37984">
    <property type="entry name" value="PROTEIN CBG26694"/>
    <property type="match status" value="1"/>
</dbReference>
<organism evidence="2 3">
    <name type="scientific">Rhizobium esperanzae</name>
    <dbReference type="NCBI Taxonomy" id="1967781"/>
    <lineage>
        <taxon>Bacteria</taxon>
        <taxon>Pseudomonadati</taxon>
        <taxon>Pseudomonadota</taxon>
        <taxon>Alphaproteobacteria</taxon>
        <taxon>Hyphomicrobiales</taxon>
        <taxon>Rhizobiaceae</taxon>
        <taxon>Rhizobium/Agrobacterium group</taxon>
        <taxon>Rhizobium</taxon>
    </lineage>
</organism>
<dbReference type="Pfam" id="PF13683">
    <property type="entry name" value="rve_3"/>
    <property type="match status" value="1"/>
</dbReference>
<accession>A0A246DL05</accession>